<protein>
    <submittedName>
        <fullName evidence="2">Steroid 5-alpha reductase family enzyme</fullName>
    </submittedName>
</protein>
<dbReference type="AlphaFoldDB" id="A0A543AD89"/>
<evidence type="ECO:0000313" key="3">
    <source>
        <dbReference type="Proteomes" id="UP000320209"/>
    </source>
</evidence>
<gene>
    <name evidence="2" type="ORF">FB381_4483</name>
</gene>
<keyword evidence="1" id="KW-0472">Membrane</keyword>
<keyword evidence="1" id="KW-0812">Transmembrane</keyword>
<organism evidence="2 3">
    <name type="scientific">Nocardioides albertanoniae</name>
    <dbReference type="NCBI Taxonomy" id="1175486"/>
    <lineage>
        <taxon>Bacteria</taxon>
        <taxon>Bacillati</taxon>
        <taxon>Actinomycetota</taxon>
        <taxon>Actinomycetes</taxon>
        <taxon>Propionibacteriales</taxon>
        <taxon>Nocardioidaceae</taxon>
        <taxon>Nocardioides</taxon>
    </lineage>
</organism>
<dbReference type="RefSeq" id="WP_246088268.1">
    <property type="nucleotide sequence ID" value="NZ_VFOV01000001.1"/>
</dbReference>
<feature type="transmembrane region" description="Helical" evidence="1">
    <location>
        <begin position="39"/>
        <end position="58"/>
    </location>
</feature>
<feature type="transmembrane region" description="Helical" evidence="1">
    <location>
        <begin position="108"/>
        <end position="127"/>
    </location>
</feature>
<dbReference type="Gene3D" id="1.20.120.1630">
    <property type="match status" value="1"/>
</dbReference>
<dbReference type="EMBL" id="VFOV01000001">
    <property type="protein sequence ID" value="TQL70545.1"/>
    <property type="molecule type" value="Genomic_DNA"/>
</dbReference>
<evidence type="ECO:0000256" key="1">
    <source>
        <dbReference type="SAM" id="Phobius"/>
    </source>
</evidence>
<dbReference type="Proteomes" id="UP000320209">
    <property type="component" value="Unassembled WGS sequence"/>
</dbReference>
<evidence type="ECO:0000313" key="2">
    <source>
        <dbReference type="EMBL" id="TQL70545.1"/>
    </source>
</evidence>
<accession>A0A543AD89</accession>
<dbReference type="PANTHER" id="PTHR32251:SF17">
    <property type="entry name" value="STEROID 5-ALPHA REDUCTASE C-TERMINAL DOMAIN-CONTAINING PROTEIN"/>
    <property type="match status" value="1"/>
</dbReference>
<dbReference type="Pfam" id="PF06966">
    <property type="entry name" value="DUF1295"/>
    <property type="match status" value="1"/>
</dbReference>
<reference evidence="2 3" key="1">
    <citation type="submission" date="2019-06" db="EMBL/GenBank/DDBJ databases">
        <title>Sequencing the genomes of 1000 actinobacteria strains.</title>
        <authorList>
            <person name="Klenk H.-P."/>
        </authorList>
    </citation>
    <scope>NUCLEOTIDE SEQUENCE [LARGE SCALE GENOMIC DNA]</scope>
    <source>
        <strain evidence="2 3">DSM 25218</strain>
    </source>
</reference>
<dbReference type="PANTHER" id="PTHR32251">
    <property type="entry name" value="3-OXO-5-ALPHA-STEROID 4-DEHYDROGENASE"/>
    <property type="match status" value="1"/>
</dbReference>
<dbReference type="GO" id="GO:0016020">
    <property type="term" value="C:membrane"/>
    <property type="evidence" value="ECO:0007669"/>
    <property type="project" value="TreeGrafter"/>
</dbReference>
<feature type="transmembrane region" description="Helical" evidence="1">
    <location>
        <begin position="6"/>
        <end position="27"/>
    </location>
</feature>
<keyword evidence="3" id="KW-1185">Reference proteome</keyword>
<feature type="transmembrane region" description="Helical" evidence="1">
    <location>
        <begin position="139"/>
        <end position="158"/>
    </location>
</feature>
<feature type="transmembrane region" description="Helical" evidence="1">
    <location>
        <begin position="189"/>
        <end position="209"/>
    </location>
</feature>
<name>A0A543AD89_9ACTN</name>
<proteinExistence type="predicted"/>
<feature type="transmembrane region" description="Helical" evidence="1">
    <location>
        <begin position="64"/>
        <end position="81"/>
    </location>
</feature>
<dbReference type="PROSITE" id="PS50244">
    <property type="entry name" value="S5A_REDUCTASE"/>
    <property type="match status" value="1"/>
</dbReference>
<sequence>MISDLLLVSGVAAVAVAALMVITTIAARRAGRFSVVDTTWGLAFVAVAISSAVLSVRVGTSGPLPWLVLALVAVWGLRLAIHMHRRNHGAGEDPRYAEMLGDTPFGKAALRVFGIQGLAAWLVSWPVQAVAVTGSEPMWWLVAVGVLVWVVGVGFEAIGDAQLAAYKRSEDRPPVMETGLWRYTRHPNYFGDACVWWGLWLVGAATVWWVGPVTVIAPVAMTYFLVHATGARLLEETMMKRPGYPEYAARTSMFVPLPPRGGLVG</sequence>
<dbReference type="InterPro" id="IPR010721">
    <property type="entry name" value="UstE-like"/>
</dbReference>
<comment type="caution">
    <text evidence="2">The sequence shown here is derived from an EMBL/GenBank/DDBJ whole genome shotgun (WGS) entry which is preliminary data.</text>
</comment>
<keyword evidence="1" id="KW-1133">Transmembrane helix</keyword>